<comment type="similarity">
    <text evidence="2">Belongs to the EamA transporter family.</text>
</comment>
<feature type="transmembrane region" description="Helical" evidence="7">
    <location>
        <begin position="267"/>
        <end position="285"/>
    </location>
</feature>
<organism evidence="9 10">
    <name type="scientific">Kibdelosporangium persicum</name>
    <dbReference type="NCBI Taxonomy" id="2698649"/>
    <lineage>
        <taxon>Bacteria</taxon>
        <taxon>Bacillati</taxon>
        <taxon>Actinomycetota</taxon>
        <taxon>Actinomycetes</taxon>
        <taxon>Pseudonocardiales</taxon>
        <taxon>Pseudonocardiaceae</taxon>
        <taxon>Kibdelosporangium</taxon>
    </lineage>
</organism>
<reference evidence="9 10" key="1">
    <citation type="submission" date="2020-01" db="EMBL/GenBank/DDBJ databases">
        <title>Kibdelosporangium persica a novel Actinomycetes from a hot desert in Iran.</title>
        <authorList>
            <person name="Safaei N."/>
            <person name="Zaburannyi N."/>
            <person name="Mueller R."/>
            <person name="Wink J."/>
        </authorList>
    </citation>
    <scope>NUCLEOTIDE SEQUENCE [LARGE SCALE GENOMIC DNA]</scope>
    <source>
        <strain evidence="9 10">4NS15</strain>
    </source>
</reference>
<feature type="transmembrane region" description="Helical" evidence="7">
    <location>
        <begin position="71"/>
        <end position="93"/>
    </location>
</feature>
<evidence type="ECO:0000256" key="4">
    <source>
        <dbReference type="ARBA" id="ARBA00022989"/>
    </source>
</evidence>
<keyword evidence="4 7" id="KW-1133">Transmembrane helix</keyword>
<dbReference type="Proteomes" id="UP000763557">
    <property type="component" value="Unassembled WGS sequence"/>
</dbReference>
<evidence type="ECO:0000259" key="8">
    <source>
        <dbReference type="Pfam" id="PF00892"/>
    </source>
</evidence>
<gene>
    <name evidence="9" type="ORF">GC106_50230</name>
</gene>
<evidence type="ECO:0000256" key="7">
    <source>
        <dbReference type="SAM" id="Phobius"/>
    </source>
</evidence>
<dbReference type="InterPro" id="IPR000620">
    <property type="entry name" value="EamA_dom"/>
</dbReference>
<sequence>MSGRLGAVNRVNKAMMMAGTASVLVGGSVPITGMLDGYPILANQAIRYGIGALALLMWLRGRLVLPSWRDLPGLLGMVAAGMLGFNAALLIAQRYATPGFVAAVLGASPLVLAIAVPALAGRRPHARAIAGAILVLTGVAVLTGGGSWHGPGLVIALLVLVCEVAFTLTGVGVVRRIGPAAASTWACIGAAVGASVITTWQGGWALPTWQQATALLVLGTLVTAVAFVFWYSGVSVLGADRAGVLIGLMPLSGLGVAVIVGAQALTITALAGAVVVAVGCAAGLNGNRGRSRTCRTSRDHDPLPESAPSGLPSRPPDRSRPAASPR</sequence>
<feature type="transmembrane region" description="Helical" evidence="7">
    <location>
        <begin position="128"/>
        <end position="148"/>
    </location>
</feature>
<proteinExistence type="inferred from homology"/>
<evidence type="ECO:0000256" key="1">
    <source>
        <dbReference type="ARBA" id="ARBA00004141"/>
    </source>
</evidence>
<feature type="transmembrane region" description="Helical" evidence="7">
    <location>
        <begin position="40"/>
        <end position="59"/>
    </location>
</feature>
<comment type="caution">
    <text evidence="9">The sequence shown here is derived from an EMBL/GenBank/DDBJ whole genome shotgun (WGS) entry which is preliminary data.</text>
</comment>
<keyword evidence="3 7" id="KW-0812">Transmembrane</keyword>
<accession>A0ABX2FAI2</accession>
<name>A0ABX2FAI2_9PSEU</name>
<keyword evidence="10" id="KW-1185">Reference proteome</keyword>
<evidence type="ECO:0000256" key="6">
    <source>
        <dbReference type="SAM" id="MobiDB-lite"/>
    </source>
</evidence>
<feature type="transmembrane region" description="Helical" evidence="7">
    <location>
        <begin position="154"/>
        <end position="174"/>
    </location>
</feature>
<evidence type="ECO:0000313" key="10">
    <source>
        <dbReference type="Proteomes" id="UP000763557"/>
    </source>
</evidence>
<evidence type="ECO:0000313" key="9">
    <source>
        <dbReference type="EMBL" id="NRN67783.1"/>
    </source>
</evidence>
<feature type="transmembrane region" description="Helical" evidence="7">
    <location>
        <begin position="99"/>
        <end position="121"/>
    </location>
</feature>
<feature type="region of interest" description="Disordered" evidence="6">
    <location>
        <begin position="289"/>
        <end position="326"/>
    </location>
</feature>
<protein>
    <submittedName>
        <fullName evidence="9">Threonine/homoserine efflux transporter RhtA</fullName>
    </submittedName>
</protein>
<dbReference type="EMBL" id="JAAATY010000016">
    <property type="protein sequence ID" value="NRN67783.1"/>
    <property type="molecule type" value="Genomic_DNA"/>
</dbReference>
<feature type="transmembrane region" description="Helical" evidence="7">
    <location>
        <begin position="181"/>
        <end position="200"/>
    </location>
</feature>
<evidence type="ECO:0000256" key="3">
    <source>
        <dbReference type="ARBA" id="ARBA00022692"/>
    </source>
</evidence>
<feature type="domain" description="EamA" evidence="8">
    <location>
        <begin position="15"/>
        <end position="143"/>
    </location>
</feature>
<dbReference type="PANTHER" id="PTHR32322:SF2">
    <property type="entry name" value="EAMA DOMAIN-CONTAINING PROTEIN"/>
    <property type="match status" value="1"/>
</dbReference>
<comment type="subcellular location">
    <subcellularLocation>
        <location evidence="1">Membrane</location>
        <topology evidence="1">Multi-pass membrane protein</topology>
    </subcellularLocation>
</comment>
<evidence type="ECO:0000256" key="5">
    <source>
        <dbReference type="ARBA" id="ARBA00023136"/>
    </source>
</evidence>
<dbReference type="PANTHER" id="PTHR32322">
    <property type="entry name" value="INNER MEMBRANE TRANSPORTER"/>
    <property type="match status" value="1"/>
</dbReference>
<dbReference type="Pfam" id="PF00892">
    <property type="entry name" value="EamA"/>
    <property type="match status" value="2"/>
</dbReference>
<feature type="transmembrane region" description="Helical" evidence="7">
    <location>
        <begin position="212"/>
        <end position="231"/>
    </location>
</feature>
<feature type="transmembrane region" description="Helical" evidence="7">
    <location>
        <begin position="243"/>
        <end position="261"/>
    </location>
</feature>
<keyword evidence="5 7" id="KW-0472">Membrane</keyword>
<dbReference type="InterPro" id="IPR050638">
    <property type="entry name" value="AA-Vitamin_Transporters"/>
</dbReference>
<feature type="domain" description="EamA" evidence="8">
    <location>
        <begin position="151"/>
        <end position="281"/>
    </location>
</feature>
<dbReference type="SUPFAM" id="SSF103481">
    <property type="entry name" value="Multidrug resistance efflux transporter EmrE"/>
    <property type="match status" value="2"/>
</dbReference>
<dbReference type="InterPro" id="IPR037185">
    <property type="entry name" value="EmrE-like"/>
</dbReference>
<evidence type="ECO:0000256" key="2">
    <source>
        <dbReference type="ARBA" id="ARBA00007362"/>
    </source>
</evidence>